<dbReference type="GeneID" id="120253492"/>
<sequence>MALIFWFYEVTGNGKKIHFGRTPRILCYGVGSYKKQAAVSALIDSLEGKKFVPLMADRESEIELIGCGKVQRNNSLMVLETSDAMKAPKYVRTRRRKLDGEMKGEPSQTKGQHSRQSDVFVLMLLDSLKKSPHEFDRPATICRPMALALSQQKHSVDGLDKMMSPALEDYGRVKLVLMPVA</sequence>
<evidence type="ECO:0000313" key="3">
    <source>
        <dbReference type="RefSeq" id="XP_039117761.1"/>
    </source>
</evidence>
<protein>
    <submittedName>
        <fullName evidence="3">Uncharacterized protein LOC120253492</fullName>
    </submittedName>
</protein>
<gene>
    <name evidence="3" type="primary">LOC120253492</name>
</gene>
<reference evidence="3" key="1">
    <citation type="submission" date="2025-08" db="UniProtKB">
        <authorList>
            <consortium name="RefSeq"/>
        </authorList>
    </citation>
    <scope>IDENTIFICATION</scope>
</reference>
<dbReference type="Proteomes" id="UP001515500">
    <property type="component" value="Unplaced"/>
</dbReference>
<evidence type="ECO:0000256" key="1">
    <source>
        <dbReference type="SAM" id="MobiDB-lite"/>
    </source>
</evidence>
<keyword evidence="2" id="KW-1185">Reference proteome</keyword>
<dbReference type="AlphaFoldDB" id="A0AB40ARY5"/>
<organism evidence="2 3">
    <name type="scientific">Dioscorea cayennensis subsp. rotundata</name>
    <name type="common">White Guinea yam</name>
    <name type="synonym">Dioscorea rotundata</name>
    <dbReference type="NCBI Taxonomy" id="55577"/>
    <lineage>
        <taxon>Eukaryota</taxon>
        <taxon>Viridiplantae</taxon>
        <taxon>Streptophyta</taxon>
        <taxon>Embryophyta</taxon>
        <taxon>Tracheophyta</taxon>
        <taxon>Spermatophyta</taxon>
        <taxon>Magnoliopsida</taxon>
        <taxon>Liliopsida</taxon>
        <taxon>Dioscoreales</taxon>
        <taxon>Dioscoreaceae</taxon>
        <taxon>Dioscorea</taxon>
    </lineage>
</organism>
<name>A0AB40ARY5_DIOCR</name>
<evidence type="ECO:0000313" key="2">
    <source>
        <dbReference type="Proteomes" id="UP001515500"/>
    </source>
</evidence>
<accession>A0AB40ARY5</accession>
<proteinExistence type="predicted"/>
<feature type="region of interest" description="Disordered" evidence="1">
    <location>
        <begin position="96"/>
        <end position="115"/>
    </location>
</feature>
<dbReference type="RefSeq" id="XP_039117761.1">
    <property type="nucleotide sequence ID" value="XM_039261827.1"/>
</dbReference>